<keyword evidence="3" id="KW-1185">Reference proteome</keyword>
<name>A0A2C9WKF7_MANES</name>
<evidence type="ECO:0000313" key="2">
    <source>
        <dbReference type="EMBL" id="OAY59756.1"/>
    </source>
</evidence>
<dbReference type="AlphaFoldDB" id="A0A2C9WKF7"/>
<reference evidence="3" key="1">
    <citation type="journal article" date="2016" name="Nat. Biotechnol.">
        <title>Sequencing wild and cultivated cassava and related species reveals extensive interspecific hybridization and genetic diversity.</title>
        <authorList>
            <person name="Bredeson J.V."/>
            <person name="Lyons J.B."/>
            <person name="Prochnik S.E."/>
            <person name="Wu G.A."/>
            <person name="Ha C.M."/>
            <person name="Edsinger-Gonzales E."/>
            <person name="Grimwood J."/>
            <person name="Schmutz J."/>
            <person name="Rabbi I.Y."/>
            <person name="Egesi C."/>
            <person name="Nauluvula P."/>
            <person name="Lebot V."/>
            <person name="Ndunguru J."/>
            <person name="Mkamilo G."/>
            <person name="Bart R.S."/>
            <person name="Setter T.L."/>
            <person name="Gleadow R.M."/>
            <person name="Kulakow P."/>
            <person name="Ferguson M.E."/>
            <person name="Rounsley S."/>
            <person name="Rokhsar D.S."/>
        </authorList>
    </citation>
    <scope>NUCLEOTIDE SEQUENCE [LARGE SCALE GENOMIC DNA]</scope>
    <source>
        <strain evidence="3">cv. AM560-2</strain>
    </source>
</reference>
<dbReference type="OrthoDB" id="755659at2759"/>
<protein>
    <submittedName>
        <fullName evidence="2">Uncharacterized protein</fullName>
    </submittedName>
</protein>
<sequence length="664" mass="73171">MDAVELNYLFDVAAPKLMGSDGFSRDRVTLMEVEAAACESSRELCTSLLSQKERTSSANFLESTPELCQHARQLSCFPSEIMSKQHHCSGANGLSRVPRLEKTHVQKKSGQISRNGSGCHKRLQLNLLEHTKGPAAVDDMKDPADKLGSLPTKNDTQEKAHLSRQKNNFNGKRGDRRNFKVSTKAKYDSFSVKASLASFSLAAAGNNFFGVHGLKTDIHDITKLVDDLSLNDLLQGTYECPSLAKDGGKKAANTTEHILHSVRKACSILQLYSSAQIQSFAEIDSCSNEKMPTCQSSSISFVGNGGNGDSTTDLSLSNKLQDSSSNSDTPANLLSFSFYQPKDMLERLKLPLPKDLESLLLDAAKASVSSRNTSDSRPGKQISRWPSLPPFPWSHTFSGHCRTNSDAVKLLTSRSTCQGRWVKMTYTFSSLRISSNCYANLECFTYDETLVPSSGRKLAVLDSNFGSSTSVAQCEWGSSKAAASMVCHTPLGNTCLKESGVDLKNQGKVEHCPRVLAAAQTLYGIATCSSRLNQDGRMKWPKKPSQKVMKARKSRSNDKHEIKFAQSASQRNVDQRVTTSKRPKMSTSEDKEDFAHINGVQKGPINWSTPKSSRSSPNKSDRDSTAYVVKHSCMMPPPAKVINRTCNSQQKVRRLMRMDWSREE</sequence>
<dbReference type="EMBL" id="CM004387">
    <property type="protein sequence ID" value="OAY59756.1"/>
    <property type="molecule type" value="Genomic_DNA"/>
</dbReference>
<proteinExistence type="predicted"/>
<organism evidence="2 3">
    <name type="scientific">Manihot esculenta</name>
    <name type="common">Cassava</name>
    <name type="synonym">Jatropha manihot</name>
    <dbReference type="NCBI Taxonomy" id="3983"/>
    <lineage>
        <taxon>Eukaryota</taxon>
        <taxon>Viridiplantae</taxon>
        <taxon>Streptophyta</taxon>
        <taxon>Embryophyta</taxon>
        <taxon>Tracheophyta</taxon>
        <taxon>Spermatophyta</taxon>
        <taxon>Magnoliopsida</taxon>
        <taxon>eudicotyledons</taxon>
        <taxon>Gunneridae</taxon>
        <taxon>Pentapetalae</taxon>
        <taxon>rosids</taxon>
        <taxon>fabids</taxon>
        <taxon>Malpighiales</taxon>
        <taxon>Euphorbiaceae</taxon>
        <taxon>Crotonoideae</taxon>
        <taxon>Manihoteae</taxon>
        <taxon>Manihot</taxon>
    </lineage>
</organism>
<evidence type="ECO:0000256" key="1">
    <source>
        <dbReference type="SAM" id="MobiDB-lite"/>
    </source>
</evidence>
<dbReference type="Proteomes" id="UP000091857">
    <property type="component" value="Chromosome 1"/>
</dbReference>
<gene>
    <name evidence="2" type="ORF">MANES_01G056900v8</name>
</gene>
<feature type="region of interest" description="Disordered" evidence="1">
    <location>
        <begin position="149"/>
        <end position="177"/>
    </location>
</feature>
<dbReference type="STRING" id="3983.A0A2C9WKF7"/>
<dbReference type="PANTHER" id="PTHR36723">
    <property type="entry name" value="F22C12.19"/>
    <property type="match status" value="1"/>
</dbReference>
<feature type="region of interest" description="Disordered" evidence="1">
    <location>
        <begin position="535"/>
        <end position="625"/>
    </location>
</feature>
<accession>A0A2C9WKF7</accession>
<feature type="compositionally biased region" description="Polar residues" evidence="1">
    <location>
        <begin position="566"/>
        <end position="578"/>
    </location>
</feature>
<evidence type="ECO:0000313" key="3">
    <source>
        <dbReference type="Proteomes" id="UP000091857"/>
    </source>
</evidence>
<dbReference type="PANTHER" id="PTHR36723:SF1">
    <property type="entry name" value="F22C12.19"/>
    <property type="match status" value="1"/>
</dbReference>
<feature type="compositionally biased region" description="Polar residues" evidence="1">
    <location>
        <begin position="606"/>
        <end position="618"/>
    </location>
</feature>
<feature type="compositionally biased region" description="Basic residues" evidence="1">
    <location>
        <begin position="539"/>
        <end position="554"/>
    </location>
</feature>
<comment type="caution">
    <text evidence="2">The sequence shown here is derived from an EMBL/GenBank/DDBJ whole genome shotgun (WGS) entry which is preliminary data.</text>
</comment>
<dbReference type="Gramene" id="Manes.01G056900.1.v8.1">
    <property type="protein sequence ID" value="Manes.01G056900.1.v8.1.CDS"/>
    <property type="gene ID" value="Manes.01G056900.v8.1"/>
</dbReference>